<dbReference type="AlphaFoldDB" id="A0A383CDI2"/>
<dbReference type="SUPFAM" id="SSF51735">
    <property type="entry name" value="NAD(P)-binding Rossmann-fold domains"/>
    <property type="match status" value="1"/>
</dbReference>
<dbReference type="SUPFAM" id="SSF50129">
    <property type="entry name" value="GroES-like"/>
    <property type="match status" value="1"/>
</dbReference>
<comment type="cofactor">
    <cofactor evidence="1">
        <name>Zn(2+)</name>
        <dbReference type="ChEBI" id="CHEBI:29105"/>
    </cofactor>
</comment>
<feature type="non-terminal residue" evidence="8">
    <location>
        <position position="241"/>
    </location>
</feature>
<dbReference type="GO" id="GO:0046872">
    <property type="term" value="F:metal ion binding"/>
    <property type="evidence" value="ECO:0007669"/>
    <property type="project" value="UniProtKB-KW"/>
</dbReference>
<proteinExistence type="inferred from homology"/>
<dbReference type="PANTHER" id="PTHR43350">
    <property type="entry name" value="NAD-DEPENDENT ALCOHOL DEHYDROGENASE"/>
    <property type="match status" value="1"/>
</dbReference>
<evidence type="ECO:0000256" key="1">
    <source>
        <dbReference type="ARBA" id="ARBA00001947"/>
    </source>
</evidence>
<keyword evidence="3" id="KW-0479">Metal-binding</keyword>
<dbReference type="Pfam" id="PF00107">
    <property type="entry name" value="ADH_zinc_N"/>
    <property type="match status" value="1"/>
</dbReference>
<feature type="domain" description="Alcohol dehydrogenase-like N-terminal" evidence="7">
    <location>
        <begin position="40"/>
        <end position="106"/>
    </location>
</feature>
<dbReference type="InterPro" id="IPR013149">
    <property type="entry name" value="ADH-like_C"/>
</dbReference>
<organism evidence="8">
    <name type="scientific">marine metagenome</name>
    <dbReference type="NCBI Taxonomy" id="408172"/>
    <lineage>
        <taxon>unclassified sequences</taxon>
        <taxon>metagenomes</taxon>
        <taxon>ecological metagenomes</taxon>
    </lineage>
</organism>
<accession>A0A383CDI2</accession>
<feature type="domain" description="Alcohol dehydrogenase-like C-terminal" evidence="6">
    <location>
        <begin position="162"/>
        <end position="231"/>
    </location>
</feature>
<evidence type="ECO:0000313" key="8">
    <source>
        <dbReference type="EMBL" id="SVE30436.1"/>
    </source>
</evidence>
<keyword evidence="4" id="KW-0862">Zinc</keyword>
<evidence type="ECO:0000256" key="4">
    <source>
        <dbReference type="ARBA" id="ARBA00022833"/>
    </source>
</evidence>
<evidence type="ECO:0000256" key="5">
    <source>
        <dbReference type="ARBA" id="ARBA00023002"/>
    </source>
</evidence>
<gene>
    <name evidence="8" type="ORF">METZ01_LOCUS483290</name>
</gene>
<evidence type="ECO:0000256" key="3">
    <source>
        <dbReference type="ARBA" id="ARBA00022723"/>
    </source>
</evidence>
<evidence type="ECO:0000259" key="7">
    <source>
        <dbReference type="Pfam" id="PF08240"/>
    </source>
</evidence>
<dbReference type="PANTHER" id="PTHR43350:SF19">
    <property type="entry name" value="D-GULOSIDE 3-DEHYDROGENASE"/>
    <property type="match status" value="1"/>
</dbReference>
<sequence>GAFALSPFWMPTMAHMKRLEKLTGFGNVQMVKVERPDPDPDQMLVKVSRSLISRGSEIFRRYVLEEAVSPDIMGYSDAGQVVAIGHEIVEFSVGQRVMVNAPHAQYVLAHETGSRKQAYALDDELGHEAATFLPLATSSVMWMRTTPIDPGQTVVILGQGIVGALCAQIVRERSPGSVITVDAQPLRCEISSKLGSDHVIDVSNTDSVKAVKELTNGKGADVVIECVGGNTGIRSFEQAQE</sequence>
<name>A0A383CDI2_9ZZZZ</name>
<evidence type="ECO:0000259" key="6">
    <source>
        <dbReference type="Pfam" id="PF00107"/>
    </source>
</evidence>
<dbReference type="Gene3D" id="3.40.50.720">
    <property type="entry name" value="NAD(P)-binding Rossmann-like Domain"/>
    <property type="match status" value="1"/>
</dbReference>
<comment type="similarity">
    <text evidence="2">Belongs to the zinc-containing alcohol dehydrogenase family.</text>
</comment>
<dbReference type="EMBL" id="UINC01208067">
    <property type="protein sequence ID" value="SVE30436.1"/>
    <property type="molecule type" value="Genomic_DNA"/>
</dbReference>
<protein>
    <submittedName>
        <fullName evidence="8">Uncharacterized protein</fullName>
    </submittedName>
</protein>
<dbReference type="InterPro" id="IPR011032">
    <property type="entry name" value="GroES-like_sf"/>
</dbReference>
<dbReference type="Gene3D" id="3.90.180.10">
    <property type="entry name" value="Medium-chain alcohol dehydrogenases, catalytic domain"/>
    <property type="match status" value="1"/>
</dbReference>
<feature type="non-terminal residue" evidence="8">
    <location>
        <position position="1"/>
    </location>
</feature>
<dbReference type="GO" id="GO:0016491">
    <property type="term" value="F:oxidoreductase activity"/>
    <property type="evidence" value="ECO:0007669"/>
    <property type="project" value="UniProtKB-KW"/>
</dbReference>
<reference evidence="8" key="1">
    <citation type="submission" date="2018-05" db="EMBL/GenBank/DDBJ databases">
        <authorList>
            <person name="Lanie J.A."/>
            <person name="Ng W.-L."/>
            <person name="Kazmierczak K.M."/>
            <person name="Andrzejewski T.M."/>
            <person name="Davidsen T.M."/>
            <person name="Wayne K.J."/>
            <person name="Tettelin H."/>
            <person name="Glass J.I."/>
            <person name="Rusch D."/>
            <person name="Podicherti R."/>
            <person name="Tsui H.-C.T."/>
            <person name="Winkler M.E."/>
        </authorList>
    </citation>
    <scope>NUCLEOTIDE SEQUENCE</scope>
</reference>
<dbReference type="InterPro" id="IPR013154">
    <property type="entry name" value="ADH-like_N"/>
</dbReference>
<keyword evidence="5" id="KW-0560">Oxidoreductase</keyword>
<evidence type="ECO:0000256" key="2">
    <source>
        <dbReference type="ARBA" id="ARBA00008072"/>
    </source>
</evidence>
<dbReference type="InterPro" id="IPR036291">
    <property type="entry name" value="NAD(P)-bd_dom_sf"/>
</dbReference>
<dbReference type="Pfam" id="PF08240">
    <property type="entry name" value="ADH_N"/>
    <property type="match status" value="1"/>
</dbReference>